<evidence type="ECO:0000256" key="1">
    <source>
        <dbReference type="ARBA" id="ARBA00022801"/>
    </source>
</evidence>
<dbReference type="PANTHER" id="PTHR48081:SF8">
    <property type="entry name" value="ALPHA_BETA HYDROLASE FOLD-3 DOMAIN-CONTAINING PROTEIN-RELATED"/>
    <property type="match status" value="1"/>
</dbReference>
<dbReference type="InterPro" id="IPR029058">
    <property type="entry name" value="AB_hydrolase_fold"/>
</dbReference>
<dbReference type="KEGG" id="dva:DAD186_19960"/>
<reference evidence="3 4" key="1">
    <citation type="submission" date="2015-06" db="EMBL/GenBank/DDBJ databases">
        <title>Investigation of pathophysiology for high-risk pregnancy and development of treatment modality based on it.</title>
        <authorList>
            <person name="Kim B.-C."/>
            <person name="Lim S."/>
        </authorList>
    </citation>
    <scope>NUCLEOTIDE SEQUENCE [LARGE SCALE GENOMIC DNA]</scope>
    <source>
        <strain evidence="3 4">AD1-86</strain>
    </source>
</reference>
<protein>
    <recommendedName>
        <fullName evidence="2">Alpha/beta hydrolase fold-3 domain-containing protein</fullName>
    </recommendedName>
</protein>
<organism evidence="3 4">
    <name type="scientific">Dermabacter vaginalis</name>
    <dbReference type="NCBI Taxonomy" id="1630135"/>
    <lineage>
        <taxon>Bacteria</taxon>
        <taxon>Bacillati</taxon>
        <taxon>Actinomycetota</taxon>
        <taxon>Actinomycetes</taxon>
        <taxon>Micrococcales</taxon>
        <taxon>Dermabacteraceae</taxon>
        <taxon>Dermabacter</taxon>
    </lineage>
</organism>
<dbReference type="SUPFAM" id="SSF53474">
    <property type="entry name" value="alpha/beta-Hydrolases"/>
    <property type="match status" value="1"/>
</dbReference>
<dbReference type="EMBL" id="CP012117">
    <property type="protein sequence ID" value="ANP28546.1"/>
    <property type="molecule type" value="Genomic_DNA"/>
</dbReference>
<dbReference type="GO" id="GO:0016787">
    <property type="term" value="F:hydrolase activity"/>
    <property type="evidence" value="ECO:0007669"/>
    <property type="project" value="UniProtKB-KW"/>
</dbReference>
<dbReference type="PANTHER" id="PTHR48081">
    <property type="entry name" value="AB HYDROLASE SUPERFAMILY PROTEIN C4A8.06C"/>
    <property type="match status" value="1"/>
</dbReference>
<proteinExistence type="predicted"/>
<dbReference type="InterPro" id="IPR013094">
    <property type="entry name" value="AB_hydrolase_3"/>
</dbReference>
<evidence type="ECO:0000313" key="3">
    <source>
        <dbReference type="EMBL" id="ANP28546.1"/>
    </source>
</evidence>
<dbReference type="Proteomes" id="UP000092596">
    <property type="component" value="Chromosome"/>
</dbReference>
<dbReference type="PATRIC" id="fig|1630135.4.peg.1994"/>
<evidence type="ECO:0000313" key="4">
    <source>
        <dbReference type="Proteomes" id="UP000092596"/>
    </source>
</evidence>
<sequence>MGRIKHYAAIAGRTLTRTPLPNFVYEIGFGKVRIVKPPAPVQKRHAIDIELLNRTRTVWLDKHKADRGIIVYLHGGSYMAGPFVGDWEWLSKQVDARECAGLLIDYRYGPDYMHPTALEDTFEVIKGLSHQGLITQGNWAVAGHQSGAGLALSLASLVNTRVDGGLANVEAKPAGIVLMNPLLDLEFTNLELSETNQHDPVHERRIMQLAAKKYAGRTPLDDPALSPLNGDLQGLPPVHLSVGTKDLFLTDSRIVTHQFEREGIDLTYREIPGKISVNPRLRRGADMARLLEEQGEFLEANLAETPGK</sequence>
<keyword evidence="1" id="KW-0378">Hydrolase</keyword>
<evidence type="ECO:0000259" key="2">
    <source>
        <dbReference type="Pfam" id="PF07859"/>
    </source>
</evidence>
<feature type="domain" description="Alpha/beta hydrolase fold-3" evidence="2">
    <location>
        <begin position="70"/>
        <end position="275"/>
    </location>
</feature>
<accession>A0A1B0ZKS9</accession>
<dbReference type="Pfam" id="PF07859">
    <property type="entry name" value="Abhydrolase_3"/>
    <property type="match status" value="1"/>
</dbReference>
<dbReference type="AlphaFoldDB" id="A0A1B0ZKS9"/>
<name>A0A1B0ZKS9_9MICO</name>
<dbReference type="Gene3D" id="3.40.50.1820">
    <property type="entry name" value="alpha/beta hydrolase"/>
    <property type="match status" value="1"/>
</dbReference>
<dbReference type="InterPro" id="IPR050300">
    <property type="entry name" value="GDXG_lipolytic_enzyme"/>
</dbReference>
<dbReference type="STRING" id="1630135.DAD186_19960"/>
<gene>
    <name evidence="3" type="ORF">DAD186_19960</name>
</gene>